<evidence type="ECO:0000256" key="9">
    <source>
        <dbReference type="SAM" id="Phobius"/>
    </source>
</evidence>
<evidence type="ECO:0000256" key="2">
    <source>
        <dbReference type="ARBA" id="ARBA00004922"/>
    </source>
</evidence>
<dbReference type="GO" id="GO:0046922">
    <property type="term" value="F:peptide-O-fucosyltransferase activity"/>
    <property type="evidence" value="ECO:0007669"/>
    <property type="project" value="InterPro"/>
</dbReference>
<keyword evidence="11" id="KW-1185">Reference proteome</keyword>
<dbReference type="Gene3D" id="3.40.50.11350">
    <property type="match status" value="1"/>
</dbReference>
<organism evidence="10 11">
    <name type="scientific">Mycena venus</name>
    <dbReference type="NCBI Taxonomy" id="2733690"/>
    <lineage>
        <taxon>Eukaryota</taxon>
        <taxon>Fungi</taxon>
        <taxon>Dikarya</taxon>
        <taxon>Basidiomycota</taxon>
        <taxon>Agaricomycotina</taxon>
        <taxon>Agaricomycetes</taxon>
        <taxon>Agaricomycetidae</taxon>
        <taxon>Agaricales</taxon>
        <taxon>Marasmiineae</taxon>
        <taxon>Mycenaceae</taxon>
        <taxon>Mycena</taxon>
    </lineage>
</organism>
<comment type="pathway">
    <text evidence="2">Protein modification; protein glycosylation.</text>
</comment>
<dbReference type="EMBL" id="JACAZI010000012">
    <property type="protein sequence ID" value="KAF7347626.1"/>
    <property type="molecule type" value="Genomic_DNA"/>
</dbReference>
<feature type="transmembrane region" description="Helical" evidence="9">
    <location>
        <begin position="34"/>
        <end position="54"/>
    </location>
</feature>
<dbReference type="PANTHER" id="PTHR13398:SF0">
    <property type="entry name" value="GDP-FUCOSE PROTEIN O-FUCOSYLTRANSFERASE 2"/>
    <property type="match status" value="1"/>
</dbReference>
<keyword evidence="3" id="KW-0808">Transferase</keyword>
<evidence type="ECO:0000313" key="11">
    <source>
        <dbReference type="Proteomes" id="UP000620124"/>
    </source>
</evidence>
<dbReference type="InterPro" id="IPR045130">
    <property type="entry name" value="OFUT2-like"/>
</dbReference>
<gene>
    <name evidence="10" type="ORF">MVEN_01519500</name>
</gene>
<comment type="subcellular location">
    <subcellularLocation>
        <location evidence="1">Endoplasmic reticulum</location>
    </subcellularLocation>
</comment>
<evidence type="ECO:0000256" key="1">
    <source>
        <dbReference type="ARBA" id="ARBA00004240"/>
    </source>
</evidence>
<keyword evidence="6" id="KW-0119">Carbohydrate metabolism</keyword>
<accession>A0A8H6XW30</accession>
<dbReference type="OrthoDB" id="423313at2759"/>
<comment type="caution">
    <text evidence="10">The sequence shown here is derived from an EMBL/GenBank/DDBJ whole genome shotgun (WGS) entry which is preliminary data.</text>
</comment>
<evidence type="ECO:0000256" key="8">
    <source>
        <dbReference type="ARBA" id="ARBA00026232"/>
    </source>
</evidence>
<sequence>MMDADPHTDNDRHEAWGPSARRGNVYQALTRRRLIWTARIALAAIACTALFAIWDSELSSRVQSQAIWPGRHNTTRTSDLLNQQPLALNPLDPLFSVNGLPAGSFRDNLRADTKYITSWGSGGWSNDVISIIASLCSPVFLPSHFMFNNFGDDHSPLPFGDVFDLPHLRKAIKRPVLEWRDVKASKSIVLDDIGCWNVWESIQYHDKAPRQSFAPWFLKLDISYTKTPDWIKMKKNFEHDRFSSFWALASLAFSSKRNTSLVPPLPSPKHNMSLAPDEHMLCYDFLYYVAAHQSHEIELDYSPAWRFVGQHMRWAIRLERLGKQYLRRTLDFIAVHVRHNDFKDWCEPGVTLEECFAPLSAFQRRVREVQDEIKERKGIEVKHVIMTSDEKNHTWWRDVDKLGWLGVDHTRTKELYGHWYPILLDTVIQSKAAGFVGTARSTVSVLATRRVQSWQGGPVRMVQWGKKDADAH</sequence>
<proteinExistence type="inferred from homology"/>
<evidence type="ECO:0000256" key="3">
    <source>
        <dbReference type="ARBA" id="ARBA00022679"/>
    </source>
</evidence>
<protein>
    <recommendedName>
        <fullName evidence="8">GDP-fucose protein O-fucosyltransferase 2</fullName>
    </recommendedName>
</protein>
<dbReference type="Proteomes" id="UP000620124">
    <property type="component" value="Unassembled WGS sequence"/>
</dbReference>
<evidence type="ECO:0000256" key="6">
    <source>
        <dbReference type="ARBA" id="ARBA00023277"/>
    </source>
</evidence>
<evidence type="ECO:0000313" key="10">
    <source>
        <dbReference type="EMBL" id="KAF7347626.1"/>
    </source>
</evidence>
<dbReference type="Pfam" id="PF10250">
    <property type="entry name" value="O-FucT"/>
    <property type="match status" value="1"/>
</dbReference>
<evidence type="ECO:0000256" key="5">
    <source>
        <dbReference type="ARBA" id="ARBA00023253"/>
    </source>
</evidence>
<dbReference type="InterPro" id="IPR019378">
    <property type="entry name" value="GDP-Fuc_O-FucTrfase"/>
</dbReference>
<comment type="similarity">
    <text evidence="7">Belongs to the glycosyltransferase 68 family.</text>
</comment>
<keyword evidence="5" id="KW-0294">Fucose metabolism</keyword>
<dbReference type="CDD" id="cd11296">
    <property type="entry name" value="O-FucT_like"/>
    <property type="match status" value="1"/>
</dbReference>
<name>A0A8H6XW30_9AGAR</name>
<evidence type="ECO:0000256" key="4">
    <source>
        <dbReference type="ARBA" id="ARBA00022824"/>
    </source>
</evidence>
<evidence type="ECO:0000256" key="7">
    <source>
        <dbReference type="ARBA" id="ARBA00025803"/>
    </source>
</evidence>
<keyword evidence="9" id="KW-1133">Transmembrane helix</keyword>
<dbReference type="GO" id="GO:0006004">
    <property type="term" value="P:fucose metabolic process"/>
    <property type="evidence" value="ECO:0007669"/>
    <property type="project" value="UniProtKB-KW"/>
</dbReference>
<dbReference type="PANTHER" id="PTHR13398">
    <property type="entry name" value="GDP-FUCOSE PROTEIN O-FUCOSYLTRANSFERASE 2"/>
    <property type="match status" value="1"/>
</dbReference>
<dbReference type="AlphaFoldDB" id="A0A8H6XW30"/>
<reference evidence="10" key="1">
    <citation type="submission" date="2020-05" db="EMBL/GenBank/DDBJ databases">
        <title>Mycena genomes resolve the evolution of fungal bioluminescence.</title>
        <authorList>
            <person name="Tsai I.J."/>
        </authorList>
    </citation>
    <scope>NUCLEOTIDE SEQUENCE</scope>
    <source>
        <strain evidence="10">CCC161011</strain>
    </source>
</reference>
<keyword evidence="4" id="KW-0256">Endoplasmic reticulum</keyword>
<keyword evidence="9" id="KW-0472">Membrane</keyword>
<keyword evidence="9" id="KW-0812">Transmembrane</keyword>